<keyword evidence="2" id="KW-1185">Reference proteome</keyword>
<dbReference type="Pfam" id="PF08863">
    <property type="entry name" value="YolD"/>
    <property type="match status" value="1"/>
</dbReference>
<evidence type="ECO:0000313" key="1">
    <source>
        <dbReference type="EMBL" id="MBA2871557.1"/>
    </source>
</evidence>
<protein>
    <recommendedName>
        <fullName evidence="3">YolD-like family protein</fullName>
    </recommendedName>
</protein>
<organism evidence="1 2">
    <name type="scientific">[Anoxybacillus] calidus</name>
    <dbReference type="NCBI Taxonomy" id="575178"/>
    <lineage>
        <taxon>Bacteria</taxon>
        <taxon>Bacillati</taxon>
        <taxon>Bacillota</taxon>
        <taxon>Bacilli</taxon>
        <taxon>Bacillales</taxon>
        <taxon>Anoxybacillaceae</taxon>
        <taxon>Paranoxybacillus</taxon>
    </lineage>
</organism>
<sequence length="94" mass="11345">MLSRLYEEFNYKEKPAIDEQQYEQFNQMMQQAMARTQMMGITYYVNGDFKYLRGMIRDVHVYKGEVKILDEEGKIHFLFLKDIVDITYANDEIL</sequence>
<reference evidence="1 2" key="1">
    <citation type="submission" date="2020-07" db="EMBL/GenBank/DDBJ databases">
        <title>Genomic Encyclopedia of Type Strains, Phase IV (KMG-IV): sequencing the most valuable type-strain genomes for metagenomic binning, comparative biology and taxonomic classification.</title>
        <authorList>
            <person name="Goeker M."/>
        </authorList>
    </citation>
    <scope>NUCLEOTIDE SEQUENCE [LARGE SCALE GENOMIC DNA]</scope>
    <source>
        <strain evidence="1 2">DSM 25220</strain>
    </source>
</reference>
<gene>
    <name evidence="1" type="ORF">HNQ85_001827</name>
</gene>
<comment type="caution">
    <text evidence="1">The sequence shown here is derived from an EMBL/GenBank/DDBJ whole genome shotgun (WGS) entry which is preliminary data.</text>
</comment>
<accession>A0A7V9Z086</accession>
<name>A0A7V9Z086_9BACL</name>
<evidence type="ECO:0008006" key="3">
    <source>
        <dbReference type="Google" id="ProtNLM"/>
    </source>
</evidence>
<evidence type="ECO:0000313" key="2">
    <source>
        <dbReference type="Proteomes" id="UP000580891"/>
    </source>
</evidence>
<dbReference type="InterPro" id="IPR014962">
    <property type="entry name" value="YolD"/>
</dbReference>
<dbReference type="EMBL" id="JACDUU010000003">
    <property type="protein sequence ID" value="MBA2871557.1"/>
    <property type="molecule type" value="Genomic_DNA"/>
</dbReference>
<dbReference type="AlphaFoldDB" id="A0A7V9Z086"/>
<dbReference type="Proteomes" id="UP000580891">
    <property type="component" value="Unassembled WGS sequence"/>
</dbReference>
<proteinExistence type="predicted"/>